<feature type="chain" id="PRO_5011705354" evidence="1">
    <location>
        <begin position="20"/>
        <end position="261"/>
    </location>
</feature>
<dbReference type="Pfam" id="PF13557">
    <property type="entry name" value="Phenol_MetA_deg"/>
    <property type="match status" value="1"/>
</dbReference>
<reference evidence="3" key="1">
    <citation type="submission" date="2016-10" db="EMBL/GenBank/DDBJ databases">
        <authorList>
            <person name="Varghese N."/>
            <person name="Submissions S."/>
        </authorList>
    </citation>
    <scope>NUCLEOTIDE SEQUENCE [LARGE SCALE GENOMIC DNA]</scope>
    <source>
        <strain evidence="3">OR362-8,ATCC BAA-1266,JCM 13504</strain>
    </source>
</reference>
<organism evidence="2 3">
    <name type="scientific">Hymenobacter arizonensis</name>
    <name type="common">Siccationidurans arizonensis</name>
    <dbReference type="NCBI Taxonomy" id="1227077"/>
    <lineage>
        <taxon>Bacteria</taxon>
        <taxon>Pseudomonadati</taxon>
        <taxon>Bacteroidota</taxon>
        <taxon>Cytophagia</taxon>
        <taxon>Cytophagales</taxon>
        <taxon>Hymenobacteraceae</taxon>
        <taxon>Hymenobacter</taxon>
    </lineage>
</organism>
<protein>
    <submittedName>
        <fullName evidence="2">Putative MetA-pathway of phenol degradation</fullName>
    </submittedName>
</protein>
<keyword evidence="3" id="KW-1185">Reference proteome</keyword>
<evidence type="ECO:0000313" key="2">
    <source>
        <dbReference type="EMBL" id="SFP96707.1"/>
    </source>
</evidence>
<evidence type="ECO:0000256" key="1">
    <source>
        <dbReference type="SAM" id="SignalP"/>
    </source>
</evidence>
<dbReference type="EMBL" id="FOXS01000001">
    <property type="protein sequence ID" value="SFP96707.1"/>
    <property type="molecule type" value="Genomic_DNA"/>
</dbReference>
<dbReference type="OrthoDB" id="1014491at2"/>
<feature type="signal peptide" evidence="1">
    <location>
        <begin position="1"/>
        <end position="19"/>
    </location>
</feature>
<gene>
    <name evidence="2" type="ORF">SAMN04515668_0998</name>
</gene>
<dbReference type="RefSeq" id="WP_092669565.1">
    <property type="nucleotide sequence ID" value="NZ_FOXS01000001.1"/>
</dbReference>
<keyword evidence="1" id="KW-0732">Signal</keyword>
<dbReference type="Proteomes" id="UP000199029">
    <property type="component" value="Unassembled WGS sequence"/>
</dbReference>
<dbReference type="STRING" id="1227077.SAMN04515668_0998"/>
<name>A0A1I5UNQ9_HYMAR</name>
<evidence type="ECO:0000313" key="3">
    <source>
        <dbReference type="Proteomes" id="UP000199029"/>
    </source>
</evidence>
<dbReference type="AlphaFoldDB" id="A0A1I5UNQ9"/>
<dbReference type="InterPro" id="IPR025737">
    <property type="entry name" value="FApF"/>
</dbReference>
<proteinExistence type="predicted"/>
<accession>A0A1I5UNQ9</accession>
<sequence length="261" mass="28445">MTPNLVALAALPRFLFTSALLLSLAEHSFGQRRDPGPISTGRPDQTTGTNVIPKHTLQLESGLRYQRDEAVRSFNYPSLVMRYGLLDRLELRVGSAIQDSLPEGSRPRSRGVGPPEIGARFSLWEETGLLPEVALTGGVTLPIGAEILRPANPEARLRLGLTNSLTDNISLTYTYGYGWLQNATEHKYAAKLAARLSQRLSVYGEFFGIKTSGSRPGNETDAGILWLLKDNLQLDLALGTGLTSAGPVYFVTTGFSVRLPY</sequence>